<gene>
    <name evidence="2" type="ORF">SEMRO_2361_G324790.1</name>
</gene>
<dbReference type="Proteomes" id="UP001153069">
    <property type="component" value="Unassembled WGS sequence"/>
</dbReference>
<name>A0A9N8EXK8_9STRA</name>
<dbReference type="AlphaFoldDB" id="A0A9N8EXK8"/>
<feature type="region of interest" description="Disordered" evidence="1">
    <location>
        <begin position="108"/>
        <end position="175"/>
    </location>
</feature>
<feature type="compositionally biased region" description="Polar residues" evidence="1">
    <location>
        <begin position="147"/>
        <end position="175"/>
    </location>
</feature>
<accession>A0A9N8EXK8</accession>
<dbReference type="EMBL" id="CAICTM010002359">
    <property type="protein sequence ID" value="CAB9528947.1"/>
    <property type="molecule type" value="Genomic_DNA"/>
</dbReference>
<sequence>MPLFHANTFLFNPQQPTPLPLEAICQCIAMGLVDAVNNGAHASISVHVHPNYVVSNGDLAFLDGVEGTIVSKSMHHLVLVSDQGGCHVTVHFVGGGSLFAVAHAVDSEVDSEVDPQEDTEDDYGTADNEDDGGDEYNGDDSSSGSSTRMDPNNLNESNASSDFDGTYGGFSQLSI</sequence>
<proteinExistence type="predicted"/>
<keyword evidence="3" id="KW-1185">Reference proteome</keyword>
<evidence type="ECO:0000313" key="2">
    <source>
        <dbReference type="EMBL" id="CAB9528947.1"/>
    </source>
</evidence>
<evidence type="ECO:0000313" key="3">
    <source>
        <dbReference type="Proteomes" id="UP001153069"/>
    </source>
</evidence>
<feature type="compositionally biased region" description="Acidic residues" evidence="1">
    <location>
        <begin position="108"/>
        <end position="138"/>
    </location>
</feature>
<comment type="caution">
    <text evidence="2">The sequence shown here is derived from an EMBL/GenBank/DDBJ whole genome shotgun (WGS) entry which is preliminary data.</text>
</comment>
<protein>
    <submittedName>
        <fullName evidence="2">Uncharacterized protein</fullName>
    </submittedName>
</protein>
<organism evidence="2 3">
    <name type="scientific">Seminavis robusta</name>
    <dbReference type="NCBI Taxonomy" id="568900"/>
    <lineage>
        <taxon>Eukaryota</taxon>
        <taxon>Sar</taxon>
        <taxon>Stramenopiles</taxon>
        <taxon>Ochrophyta</taxon>
        <taxon>Bacillariophyta</taxon>
        <taxon>Bacillariophyceae</taxon>
        <taxon>Bacillariophycidae</taxon>
        <taxon>Naviculales</taxon>
        <taxon>Naviculaceae</taxon>
        <taxon>Seminavis</taxon>
    </lineage>
</organism>
<reference evidence="2" key="1">
    <citation type="submission" date="2020-06" db="EMBL/GenBank/DDBJ databases">
        <authorList>
            <consortium name="Plant Systems Biology data submission"/>
        </authorList>
    </citation>
    <scope>NUCLEOTIDE SEQUENCE</scope>
    <source>
        <strain evidence="2">D6</strain>
    </source>
</reference>
<evidence type="ECO:0000256" key="1">
    <source>
        <dbReference type="SAM" id="MobiDB-lite"/>
    </source>
</evidence>